<gene>
    <name evidence="1" type="primary">sulA</name>
    <name evidence="1" type="ORF">SIN8267_00059</name>
</gene>
<reference evidence="1" key="1">
    <citation type="submission" date="2021-12" db="EMBL/GenBank/DDBJ databases">
        <authorList>
            <person name="Rodrigo-Torres L."/>
            <person name="Arahal R. D."/>
            <person name="Lucena T."/>
        </authorList>
    </citation>
    <scope>NUCLEOTIDE SEQUENCE</scope>
    <source>
        <strain evidence="1">CECT 8267</strain>
    </source>
</reference>
<evidence type="ECO:0000313" key="1">
    <source>
        <dbReference type="EMBL" id="CAH0989982.1"/>
    </source>
</evidence>
<proteinExistence type="predicted"/>
<name>A0ABM9AAS8_9GAMM</name>
<dbReference type="SUPFAM" id="SSF52540">
    <property type="entry name" value="P-loop containing nucleoside triphosphate hydrolases"/>
    <property type="match status" value="1"/>
</dbReference>
<keyword evidence="2" id="KW-1185">Reference proteome</keyword>
<dbReference type="Gene3D" id="3.40.50.300">
    <property type="entry name" value="P-loop containing nucleotide triphosphate hydrolases"/>
    <property type="match status" value="1"/>
</dbReference>
<evidence type="ECO:0000313" key="2">
    <source>
        <dbReference type="Proteomes" id="UP000838100"/>
    </source>
</evidence>
<organism evidence="1 2">
    <name type="scientific">Sinobacterium norvegicum</name>
    <dbReference type="NCBI Taxonomy" id="1641715"/>
    <lineage>
        <taxon>Bacteria</taxon>
        <taxon>Pseudomonadati</taxon>
        <taxon>Pseudomonadota</taxon>
        <taxon>Gammaproteobacteria</taxon>
        <taxon>Cellvibrionales</taxon>
        <taxon>Spongiibacteraceae</taxon>
        <taxon>Sinobacterium</taxon>
    </lineage>
</organism>
<dbReference type="Proteomes" id="UP000838100">
    <property type="component" value="Unassembled WGS sequence"/>
</dbReference>
<dbReference type="InterPro" id="IPR027417">
    <property type="entry name" value="P-loop_NTPase"/>
</dbReference>
<dbReference type="EMBL" id="CAKLPX010000001">
    <property type="protein sequence ID" value="CAH0989982.1"/>
    <property type="molecule type" value="Genomic_DNA"/>
</dbReference>
<dbReference type="RefSeq" id="WP_237442685.1">
    <property type="nucleotide sequence ID" value="NZ_CAKLPX010000001.1"/>
</dbReference>
<sequence>MPLFAALEQNDNAVNNEYITEICIKGHPSQELLILPIISHLAGEDSKRWVTWINPPSLNRQILKQFGLEKRPILIINSDSDEQLHNLLLRCLNSGKSNTVVANLNSTSTINQDELAYAAINGKSHCLLIR</sequence>
<protein>
    <submittedName>
        <fullName evidence="1">Cell division inhibitor SulA</fullName>
    </submittedName>
</protein>
<accession>A0ABM9AAS8</accession>
<comment type="caution">
    <text evidence="1">The sequence shown here is derived from an EMBL/GenBank/DDBJ whole genome shotgun (WGS) entry which is preliminary data.</text>
</comment>